<evidence type="ECO:0000313" key="4">
    <source>
        <dbReference type="EMBL" id="THF79527.1"/>
    </source>
</evidence>
<evidence type="ECO:0000313" key="5">
    <source>
        <dbReference type="Proteomes" id="UP000310636"/>
    </source>
</evidence>
<dbReference type="PANTHER" id="PTHR22550">
    <property type="entry name" value="SPORE GERMINATION PROTEIN"/>
    <property type="match status" value="1"/>
</dbReference>
<dbReference type="AlphaFoldDB" id="A0A4S4BXU0"/>
<organism evidence="4 5">
    <name type="scientific">Cohnella fermenti</name>
    <dbReference type="NCBI Taxonomy" id="2565925"/>
    <lineage>
        <taxon>Bacteria</taxon>
        <taxon>Bacillati</taxon>
        <taxon>Bacillota</taxon>
        <taxon>Bacilli</taxon>
        <taxon>Bacillales</taxon>
        <taxon>Paenibacillaceae</taxon>
        <taxon>Cohnella</taxon>
    </lineage>
</organism>
<keyword evidence="3" id="KW-0812">Transmembrane</keyword>
<dbReference type="RefSeq" id="WP_136370063.1">
    <property type="nucleotide sequence ID" value="NZ_SSOB01000013.1"/>
</dbReference>
<gene>
    <name evidence="4" type="ORF">E6C55_12135</name>
</gene>
<comment type="similarity">
    <text evidence="1">Belongs to the GerABKA family.</text>
</comment>
<feature type="transmembrane region" description="Helical" evidence="3">
    <location>
        <begin position="331"/>
        <end position="349"/>
    </location>
</feature>
<dbReference type="OrthoDB" id="1726708at2"/>
<reference evidence="4 5" key="1">
    <citation type="submission" date="2019-04" db="EMBL/GenBank/DDBJ databases">
        <title>Cohnella sp. nov. isolated from preserved vegetables.</title>
        <authorList>
            <person name="Lin S.-Y."/>
            <person name="Hung M.-H."/>
            <person name="Young C.-C."/>
        </authorList>
    </citation>
    <scope>NUCLEOTIDE SEQUENCE [LARGE SCALE GENOMIC DNA]</scope>
    <source>
        <strain evidence="4 5">CC-MHH1044</strain>
    </source>
</reference>
<feature type="transmembrane region" description="Helical" evidence="3">
    <location>
        <begin position="356"/>
        <end position="373"/>
    </location>
</feature>
<comment type="caution">
    <text evidence="4">The sequence shown here is derived from an EMBL/GenBank/DDBJ whole genome shotgun (WGS) entry which is preliminary data.</text>
</comment>
<protein>
    <submittedName>
        <fullName evidence="4">Spore germination protein</fullName>
    </submittedName>
</protein>
<dbReference type="PIRSF" id="PIRSF005690">
    <property type="entry name" value="GerBA"/>
    <property type="match status" value="1"/>
</dbReference>
<dbReference type="PANTHER" id="PTHR22550:SF5">
    <property type="entry name" value="LEUCINE ZIPPER PROTEIN 4"/>
    <property type="match status" value="1"/>
</dbReference>
<dbReference type="EMBL" id="SSOB01000013">
    <property type="protein sequence ID" value="THF79527.1"/>
    <property type="molecule type" value="Genomic_DNA"/>
</dbReference>
<dbReference type="InterPro" id="IPR004995">
    <property type="entry name" value="Spore_Ger"/>
</dbReference>
<name>A0A4S4BXU0_9BACL</name>
<accession>A0A4S4BXU0</accession>
<dbReference type="Pfam" id="PF03323">
    <property type="entry name" value="GerA"/>
    <property type="match status" value="1"/>
</dbReference>
<keyword evidence="3" id="KW-1133">Transmembrane helix</keyword>
<dbReference type="GO" id="GO:0009847">
    <property type="term" value="P:spore germination"/>
    <property type="evidence" value="ECO:0007669"/>
    <property type="project" value="InterPro"/>
</dbReference>
<feature type="transmembrane region" description="Helical" evidence="3">
    <location>
        <begin position="379"/>
        <end position="402"/>
    </location>
</feature>
<dbReference type="InterPro" id="IPR050768">
    <property type="entry name" value="UPF0353/GerABKA_families"/>
</dbReference>
<feature type="transmembrane region" description="Helical" evidence="3">
    <location>
        <begin position="414"/>
        <end position="440"/>
    </location>
</feature>
<evidence type="ECO:0000256" key="3">
    <source>
        <dbReference type="SAM" id="Phobius"/>
    </source>
</evidence>
<dbReference type="Proteomes" id="UP000310636">
    <property type="component" value="Unassembled WGS sequence"/>
</dbReference>
<evidence type="ECO:0000256" key="1">
    <source>
        <dbReference type="ARBA" id="ARBA00005278"/>
    </source>
</evidence>
<feature type="transmembrane region" description="Helical" evidence="3">
    <location>
        <begin position="250"/>
        <end position="271"/>
    </location>
</feature>
<evidence type="ECO:0000256" key="2">
    <source>
        <dbReference type="ARBA" id="ARBA00023136"/>
    </source>
</evidence>
<keyword evidence="2 3" id="KW-0472">Membrane</keyword>
<feature type="transmembrane region" description="Helical" evidence="3">
    <location>
        <begin position="292"/>
        <end position="311"/>
    </location>
</feature>
<proteinExistence type="inferred from homology"/>
<keyword evidence="5" id="KW-1185">Reference proteome</keyword>
<sequence>MSRGESCAKRSWTEEELGELFSGSADVVFQSCSFGDNGDNRALLLYADGLCDSRLISEVVIPELRRQYDSAGSFADVGKALAGVLPVMGEHSELSKEQLCEAIFEGALLLFFRSEGTFCLLEYPQRPSRNPFESSTEISIKGPKDCFIEDLSVNIALIRKRIRSESLRVEKYVIGARTRTKVALLYFHDILNPQIRQEVRRRLESFEVDGLYSIGQIEERLVGSSFKLMPLLAFSGRPDMAVSSLLAGRFVLIVDGNPMVLIGPAGLAFIMKSPEDIHFNYAYVSFARIIRIFSLFLSIFLPAIWVALMAFHQDQIPFRLMATISVARLGLPLSAQMEMFILIMLIEIFREAGIRLPSAIGQTLTSIGGLIIGDSAIRAGLVSPSVVVVGAITAVCSITLVNQSLSTIVSILRLFMFALASFAGMYGVILGIVLLTAYLATQKSFGVSYLSPTSPLSVKDIVQANLKLPWAWMKNRPTVLHPIDKDRQGAEGE</sequence>
<dbReference type="GO" id="GO:0016020">
    <property type="term" value="C:membrane"/>
    <property type="evidence" value="ECO:0007669"/>
    <property type="project" value="InterPro"/>
</dbReference>